<reference evidence="2 3" key="1">
    <citation type="submission" date="2015-08" db="EMBL/GenBank/DDBJ databases">
        <title>Next Generation Sequencing and Analysis of the Genome of Puccinia sorghi L Schw, the Causal Agent of Maize Common Rust.</title>
        <authorList>
            <person name="Rochi L."/>
            <person name="Burguener G."/>
            <person name="Darino M."/>
            <person name="Turjanski A."/>
            <person name="Kreff E."/>
            <person name="Dieguez M.J."/>
            <person name="Sacco F."/>
        </authorList>
    </citation>
    <scope>NUCLEOTIDE SEQUENCE [LARGE SCALE GENOMIC DNA]</scope>
    <source>
        <strain evidence="2 3">RO10H11247</strain>
    </source>
</reference>
<name>A0A0L6UKV9_9BASI</name>
<dbReference type="OrthoDB" id="2518536at2759"/>
<dbReference type="STRING" id="27349.A0A0L6UKV9"/>
<evidence type="ECO:0000313" key="2">
    <source>
        <dbReference type="EMBL" id="KNZ49181.1"/>
    </source>
</evidence>
<proteinExistence type="predicted"/>
<gene>
    <name evidence="2" type="ORF">VP01_5163g1</name>
</gene>
<keyword evidence="3" id="KW-1185">Reference proteome</keyword>
<evidence type="ECO:0000256" key="1">
    <source>
        <dbReference type="SAM" id="MobiDB-lite"/>
    </source>
</evidence>
<sequence>MWVKNRITTAEVLVKSREEARREADSQHNEEPEHPRTDGEVPLDVLFEALKDQPSSIKPPLDHIRCPKNGKKWADKSNMVWHLIPPSEMLHWKESHNSVDNAQQEVGRPDEQDVLSERHNQEIAFLVQEVQMARERGDTTAADAYMKLISDIYGKADDNQSSSPNVQVIDSPNNQTKTQWSVVEQPVDKGGNRTTEGKIIKQGDMLFVPGAVPEYGGFCGLPSFYHKNVKAMHGLVPLTIFDPVWQQQAAVTGW</sequence>
<dbReference type="AlphaFoldDB" id="A0A0L6UKV9"/>
<protein>
    <submittedName>
        <fullName evidence="2">Uncharacterized protein</fullName>
    </submittedName>
</protein>
<dbReference type="VEuPathDB" id="FungiDB:VP01_5163g1"/>
<accession>A0A0L6UKV9</accession>
<evidence type="ECO:0000313" key="3">
    <source>
        <dbReference type="Proteomes" id="UP000037035"/>
    </source>
</evidence>
<feature type="region of interest" description="Disordered" evidence="1">
    <location>
        <begin position="14"/>
        <end position="39"/>
    </location>
</feature>
<dbReference type="Proteomes" id="UP000037035">
    <property type="component" value="Unassembled WGS sequence"/>
</dbReference>
<dbReference type="EMBL" id="LAVV01010346">
    <property type="protein sequence ID" value="KNZ49181.1"/>
    <property type="molecule type" value="Genomic_DNA"/>
</dbReference>
<comment type="caution">
    <text evidence="2">The sequence shown here is derived from an EMBL/GenBank/DDBJ whole genome shotgun (WGS) entry which is preliminary data.</text>
</comment>
<organism evidence="2 3">
    <name type="scientific">Puccinia sorghi</name>
    <dbReference type="NCBI Taxonomy" id="27349"/>
    <lineage>
        <taxon>Eukaryota</taxon>
        <taxon>Fungi</taxon>
        <taxon>Dikarya</taxon>
        <taxon>Basidiomycota</taxon>
        <taxon>Pucciniomycotina</taxon>
        <taxon>Pucciniomycetes</taxon>
        <taxon>Pucciniales</taxon>
        <taxon>Pucciniaceae</taxon>
        <taxon>Puccinia</taxon>
    </lineage>
</organism>